<keyword evidence="3" id="KW-1185">Reference proteome</keyword>
<reference evidence="2" key="3">
    <citation type="submission" date="2015-04" db="UniProtKB">
        <authorList>
            <consortium name="EnsemblPlants"/>
        </authorList>
    </citation>
    <scope>IDENTIFICATION</scope>
    <source>
        <strain evidence="2">cv. Jemalong A17</strain>
    </source>
</reference>
<dbReference type="EMBL" id="CM001217">
    <property type="protein sequence ID" value="AES59349.1"/>
    <property type="molecule type" value="Genomic_DNA"/>
</dbReference>
<dbReference type="PaxDb" id="3880-AES59349"/>
<evidence type="ECO:0000313" key="3">
    <source>
        <dbReference type="Proteomes" id="UP000002051"/>
    </source>
</evidence>
<reference evidence="1 3" key="1">
    <citation type="journal article" date="2011" name="Nature">
        <title>The Medicago genome provides insight into the evolution of rhizobial symbioses.</title>
        <authorList>
            <person name="Young N.D."/>
            <person name="Debelle F."/>
            <person name="Oldroyd G.E."/>
            <person name="Geurts R."/>
            <person name="Cannon S.B."/>
            <person name="Udvardi M.K."/>
            <person name="Benedito V.A."/>
            <person name="Mayer K.F."/>
            <person name="Gouzy J."/>
            <person name="Schoof H."/>
            <person name="Van de Peer Y."/>
            <person name="Proost S."/>
            <person name="Cook D.R."/>
            <person name="Meyers B.C."/>
            <person name="Spannagl M."/>
            <person name="Cheung F."/>
            <person name="De Mita S."/>
            <person name="Krishnakumar V."/>
            <person name="Gundlach H."/>
            <person name="Zhou S."/>
            <person name="Mudge J."/>
            <person name="Bharti A.K."/>
            <person name="Murray J.D."/>
            <person name="Naoumkina M.A."/>
            <person name="Rosen B."/>
            <person name="Silverstein K.A."/>
            <person name="Tang H."/>
            <person name="Rombauts S."/>
            <person name="Zhao P.X."/>
            <person name="Zhou P."/>
            <person name="Barbe V."/>
            <person name="Bardou P."/>
            <person name="Bechner M."/>
            <person name="Bellec A."/>
            <person name="Berger A."/>
            <person name="Berges H."/>
            <person name="Bidwell S."/>
            <person name="Bisseling T."/>
            <person name="Choisne N."/>
            <person name="Couloux A."/>
            <person name="Denny R."/>
            <person name="Deshpande S."/>
            <person name="Dai X."/>
            <person name="Doyle J.J."/>
            <person name="Dudez A.M."/>
            <person name="Farmer A.D."/>
            <person name="Fouteau S."/>
            <person name="Franken C."/>
            <person name="Gibelin C."/>
            <person name="Gish J."/>
            <person name="Goldstein S."/>
            <person name="Gonzalez A.J."/>
            <person name="Green P.J."/>
            <person name="Hallab A."/>
            <person name="Hartog M."/>
            <person name="Hua A."/>
            <person name="Humphray S.J."/>
            <person name="Jeong D.H."/>
            <person name="Jing Y."/>
            <person name="Jocker A."/>
            <person name="Kenton S.M."/>
            <person name="Kim D.J."/>
            <person name="Klee K."/>
            <person name="Lai H."/>
            <person name="Lang C."/>
            <person name="Lin S."/>
            <person name="Macmil S.L."/>
            <person name="Magdelenat G."/>
            <person name="Matthews L."/>
            <person name="McCorrison J."/>
            <person name="Monaghan E.L."/>
            <person name="Mun J.H."/>
            <person name="Najar F.Z."/>
            <person name="Nicholson C."/>
            <person name="Noirot C."/>
            <person name="O'Bleness M."/>
            <person name="Paule C.R."/>
            <person name="Poulain J."/>
            <person name="Prion F."/>
            <person name="Qin B."/>
            <person name="Qu C."/>
            <person name="Retzel E.F."/>
            <person name="Riddle C."/>
            <person name="Sallet E."/>
            <person name="Samain S."/>
            <person name="Samson N."/>
            <person name="Sanders I."/>
            <person name="Saurat O."/>
            <person name="Scarpelli C."/>
            <person name="Schiex T."/>
            <person name="Segurens B."/>
            <person name="Severin A.J."/>
            <person name="Sherrier D.J."/>
            <person name="Shi R."/>
            <person name="Sims S."/>
            <person name="Singer S.R."/>
            <person name="Sinharoy S."/>
            <person name="Sterck L."/>
            <person name="Viollet A."/>
            <person name="Wang B.B."/>
            <person name="Wang K."/>
            <person name="Wang M."/>
            <person name="Wang X."/>
            <person name="Warfsmann J."/>
            <person name="Weissenbach J."/>
            <person name="White D.D."/>
            <person name="White J.D."/>
            <person name="Wiley G.B."/>
            <person name="Wincker P."/>
            <person name="Xing Y."/>
            <person name="Yang L."/>
            <person name="Yao Z."/>
            <person name="Ying F."/>
            <person name="Zhai J."/>
            <person name="Zhou L."/>
            <person name="Zuber A."/>
            <person name="Denarie J."/>
            <person name="Dixon R.A."/>
            <person name="May G.D."/>
            <person name="Schwartz D.C."/>
            <person name="Rogers J."/>
            <person name="Quetier F."/>
            <person name="Town C.D."/>
            <person name="Roe B.A."/>
        </authorList>
    </citation>
    <scope>NUCLEOTIDE SEQUENCE [LARGE SCALE GENOMIC DNA]</scope>
    <source>
        <strain evidence="1">A17</strain>
        <strain evidence="2 3">cv. Jemalong A17</strain>
    </source>
</reference>
<proteinExistence type="predicted"/>
<accession>G7ICE8</accession>
<gene>
    <name evidence="1" type="ordered locus">MTR_1g018450</name>
</gene>
<dbReference type="AlphaFoldDB" id="G7ICE8"/>
<evidence type="ECO:0000313" key="2">
    <source>
        <dbReference type="EnsemblPlants" id="AES59349"/>
    </source>
</evidence>
<sequence length="76" mass="8842">MTNEDCTIGWKCSHERCVKLSCDGRAKRIWKPVRVVVVFFATLMTDGSKDLYARLEFVMLFMQKFEVCIRFGASLK</sequence>
<dbReference type="EnsemblPlants" id="AES59349">
    <property type="protein sequence ID" value="AES59349"/>
    <property type="gene ID" value="MTR_1g018450"/>
</dbReference>
<name>G7ICE8_MEDTR</name>
<evidence type="ECO:0000313" key="1">
    <source>
        <dbReference type="EMBL" id="AES59349.1"/>
    </source>
</evidence>
<protein>
    <submittedName>
        <fullName evidence="1 2">Uncharacterized protein</fullName>
    </submittedName>
</protein>
<dbReference type="Proteomes" id="UP000002051">
    <property type="component" value="Unassembled WGS sequence"/>
</dbReference>
<dbReference type="HOGENOM" id="CLU_2658142_0_0_1"/>
<organism evidence="1 3">
    <name type="scientific">Medicago truncatula</name>
    <name type="common">Barrel medic</name>
    <name type="synonym">Medicago tribuloides</name>
    <dbReference type="NCBI Taxonomy" id="3880"/>
    <lineage>
        <taxon>Eukaryota</taxon>
        <taxon>Viridiplantae</taxon>
        <taxon>Streptophyta</taxon>
        <taxon>Embryophyta</taxon>
        <taxon>Tracheophyta</taxon>
        <taxon>Spermatophyta</taxon>
        <taxon>Magnoliopsida</taxon>
        <taxon>eudicotyledons</taxon>
        <taxon>Gunneridae</taxon>
        <taxon>Pentapetalae</taxon>
        <taxon>rosids</taxon>
        <taxon>fabids</taxon>
        <taxon>Fabales</taxon>
        <taxon>Fabaceae</taxon>
        <taxon>Papilionoideae</taxon>
        <taxon>50 kb inversion clade</taxon>
        <taxon>NPAAA clade</taxon>
        <taxon>Hologalegina</taxon>
        <taxon>IRL clade</taxon>
        <taxon>Trifolieae</taxon>
        <taxon>Medicago</taxon>
    </lineage>
</organism>
<reference evidence="1 3" key="2">
    <citation type="journal article" date="2014" name="BMC Genomics">
        <title>An improved genome release (version Mt4.0) for the model legume Medicago truncatula.</title>
        <authorList>
            <person name="Tang H."/>
            <person name="Krishnakumar V."/>
            <person name="Bidwell S."/>
            <person name="Rosen B."/>
            <person name="Chan A."/>
            <person name="Zhou S."/>
            <person name="Gentzbittel L."/>
            <person name="Childs K.L."/>
            <person name="Yandell M."/>
            <person name="Gundlach H."/>
            <person name="Mayer K.F."/>
            <person name="Schwartz D.C."/>
            <person name="Town C.D."/>
        </authorList>
    </citation>
    <scope>GENOME REANNOTATION</scope>
    <source>
        <strain evidence="2 3">cv. Jemalong A17</strain>
    </source>
</reference>